<dbReference type="AlphaFoldDB" id="A0A2U0SL98"/>
<dbReference type="OrthoDB" id="9801263at2"/>
<sequence length="130" mass="14951">MVAEKHLVITEQQLVSEISQLIQSSKQRVAVAVNAELTLLYWHIGQRINQHILQNERAEYGKQVIKNLSKSLTEQFGKGWGRSHLNYCVKFADTFGDLEIVHALRGKLSWTYFTKLFVIDDPKVNGYVSF</sequence>
<dbReference type="EMBL" id="QENU01000015">
    <property type="protein sequence ID" value="PVX32125.1"/>
    <property type="molecule type" value="Genomic_DNA"/>
</dbReference>
<reference evidence="2 3" key="1">
    <citation type="submission" date="2018-05" db="EMBL/GenBank/DDBJ databases">
        <title>Genomic Encyclopedia of Type Strains, Phase IV (KMG-IV): sequencing the most valuable type-strain genomes for metagenomic binning, comparative biology and taxonomic classification.</title>
        <authorList>
            <person name="Goeker M."/>
        </authorList>
    </citation>
    <scope>NUCLEOTIDE SEQUENCE [LARGE SCALE GENOMIC DNA]</scope>
    <source>
        <strain evidence="2 3">DSM 22999</strain>
    </source>
</reference>
<dbReference type="Pfam" id="PF17761">
    <property type="entry name" value="DUF1016_N"/>
    <property type="match status" value="1"/>
</dbReference>
<name>A0A2U0SL98_9PAST</name>
<feature type="domain" description="YhcG N-terminal" evidence="1">
    <location>
        <begin position="17"/>
        <end position="124"/>
    </location>
</feature>
<dbReference type="PANTHER" id="PTHR30547">
    <property type="entry name" value="UNCHARACTERIZED PROTEIN YHCG-RELATED"/>
    <property type="match status" value="1"/>
</dbReference>
<protein>
    <submittedName>
        <fullName evidence="2">Uncharacterized protein DUF1016</fullName>
    </submittedName>
</protein>
<comment type="caution">
    <text evidence="2">The sequence shown here is derived from an EMBL/GenBank/DDBJ whole genome shotgun (WGS) entry which is preliminary data.</text>
</comment>
<keyword evidence="3" id="KW-1185">Reference proteome</keyword>
<dbReference type="PANTHER" id="PTHR30547:SF5">
    <property type="entry name" value="NUCLEASE YHCG-RELATED"/>
    <property type="match status" value="1"/>
</dbReference>
<dbReference type="Proteomes" id="UP000245909">
    <property type="component" value="Unassembled WGS sequence"/>
</dbReference>
<dbReference type="RefSeq" id="WP_116632345.1">
    <property type="nucleotide sequence ID" value="NZ_QENU01000015.1"/>
</dbReference>
<accession>A0A2U0SL98</accession>
<organism evidence="2 3">
    <name type="scientific">Alitibacter langaaensis DSM 22999</name>
    <dbReference type="NCBI Taxonomy" id="1122935"/>
    <lineage>
        <taxon>Bacteria</taxon>
        <taxon>Pseudomonadati</taxon>
        <taxon>Pseudomonadota</taxon>
        <taxon>Gammaproteobacteria</taxon>
        <taxon>Pasteurellales</taxon>
        <taxon>Pasteurellaceae</taxon>
        <taxon>Alitibacter</taxon>
    </lineage>
</organism>
<evidence type="ECO:0000313" key="2">
    <source>
        <dbReference type="EMBL" id="PVX32125.1"/>
    </source>
</evidence>
<evidence type="ECO:0000313" key="3">
    <source>
        <dbReference type="Proteomes" id="UP000245909"/>
    </source>
</evidence>
<proteinExistence type="predicted"/>
<dbReference type="InterPro" id="IPR041527">
    <property type="entry name" value="YhcG_N"/>
</dbReference>
<gene>
    <name evidence="2" type="ORF">C8D76_11528</name>
</gene>
<dbReference type="InterPro" id="IPR053148">
    <property type="entry name" value="PD-DEXK-like_domain"/>
</dbReference>
<evidence type="ECO:0000259" key="1">
    <source>
        <dbReference type="Pfam" id="PF17761"/>
    </source>
</evidence>